<sequence length="138" mass="15091">MGRAHLARHRKKGAESGAWICFADESGTSLTGAVQCTWAPAGQTPALHVVKGSQTKLSVAALCCYRPGQQPRMLYRSRPGWYHDRDLITLLDAAHQELAAPILLVWDNLSAHRSHRMRRHRRPGLVGGGVPGAPTRPS</sequence>
<feature type="domain" description="Tc1-like transposase DDE" evidence="2">
    <location>
        <begin position="20"/>
        <end position="121"/>
    </location>
</feature>
<evidence type="ECO:0000256" key="1">
    <source>
        <dbReference type="SAM" id="MobiDB-lite"/>
    </source>
</evidence>
<keyword evidence="4" id="KW-1185">Reference proteome</keyword>
<feature type="region of interest" description="Disordered" evidence="1">
    <location>
        <begin position="116"/>
        <end position="138"/>
    </location>
</feature>
<dbReference type="KEGG" id="thao:NI17_009390"/>
<dbReference type="Proteomes" id="UP000265719">
    <property type="component" value="Chromosome"/>
</dbReference>
<dbReference type="InterPro" id="IPR038717">
    <property type="entry name" value="Tc1-like_DDE_dom"/>
</dbReference>
<protein>
    <submittedName>
        <fullName evidence="3">Transposase</fullName>
    </submittedName>
</protein>
<reference evidence="3" key="1">
    <citation type="submission" date="2020-10" db="EMBL/GenBank/DDBJ databases">
        <title>De novo genome project of the cellulose decomposer Thermobifida halotolerans type strain.</title>
        <authorList>
            <person name="Nagy I."/>
            <person name="Horvath B."/>
            <person name="Kukolya J."/>
            <person name="Nagy I."/>
            <person name="Orsini M."/>
        </authorList>
    </citation>
    <scope>NUCLEOTIDE SEQUENCE</scope>
    <source>
        <strain evidence="3">DSM 44931</strain>
    </source>
</reference>
<evidence type="ECO:0000259" key="2">
    <source>
        <dbReference type="Pfam" id="PF13358"/>
    </source>
</evidence>
<dbReference type="Pfam" id="PF13358">
    <property type="entry name" value="DDE_3"/>
    <property type="match status" value="1"/>
</dbReference>
<evidence type="ECO:0000313" key="3">
    <source>
        <dbReference type="EMBL" id="UOE21313.1"/>
    </source>
</evidence>
<dbReference type="EMBL" id="CP063196">
    <property type="protein sequence ID" value="UOE21313.1"/>
    <property type="molecule type" value="Genomic_DNA"/>
</dbReference>
<organism evidence="3 4">
    <name type="scientific">Thermobifida halotolerans</name>
    <dbReference type="NCBI Taxonomy" id="483545"/>
    <lineage>
        <taxon>Bacteria</taxon>
        <taxon>Bacillati</taxon>
        <taxon>Actinomycetota</taxon>
        <taxon>Actinomycetes</taxon>
        <taxon>Streptosporangiales</taxon>
        <taxon>Nocardiopsidaceae</taxon>
        <taxon>Thermobifida</taxon>
    </lineage>
</organism>
<name>A0AA97M0N4_9ACTN</name>
<gene>
    <name evidence="3" type="ORF">NI17_009390</name>
</gene>
<dbReference type="AlphaFoldDB" id="A0AA97M0N4"/>
<evidence type="ECO:0000313" key="4">
    <source>
        <dbReference type="Proteomes" id="UP000265719"/>
    </source>
</evidence>
<proteinExistence type="predicted"/>
<accession>A0AA97M0N4</accession>